<dbReference type="PANTHER" id="PTHR23176">
    <property type="entry name" value="RHO/RAC/CDC GTPASE-ACTIVATING PROTEIN"/>
    <property type="match status" value="1"/>
</dbReference>
<protein>
    <submittedName>
        <fullName evidence="7">Uncharacterized protein</fullName>
    </submittedName>
</protein>
<dbReference type="GO" id="GO:0007165">
    <property type="term" value="P:signal transduction"/>
    <property type="evidence" value="ECO:0007669"/>
    <property type="project" value="InterPro"/>
</dbReference>
<dbReference type="Pfam" id="PF00169">
    <property type="entry name" value="PH"/>
    <property type="match status" value="1"/>
</dbReference>
<dbReference type="InterPro" id="IPR000198">
    <property type="entry name" value="RhoGAP_dom"/>
</dbReference>
<keyword evidence="8" id="KW-1185">Reference proteome</keyword>
<feature type="compositionally biased region" description="Basic and acidic residues" evidence="3">
    <location>
        <begin position="418"/>
        <end position="446"/>
    </location>
</feature>
<evidence type="ECO:0000259" key="4">
    <source>
        <dbReference type="PROSITE" id="PS50003"/>
    </source>
</evidence>
<dbReference type="STRING" id="4846.A0A367J108"/>
<dbReference type="PROSITE" id="PS50195">
    <property type="entry name" value="PX"/>
    <property type="match status" value="1"/>
</dbReference>
<dbReference type="Proteomes" id="UP000253551">
    <property type="component" value="Unassembled WGS sequence"/>
</dbReference>
<dbReference type="GO" id="GO:0035091">
    <property type="term" value="F:phosphatidylinositol binding"/>
    <property type="evidence" value="ECO:0007669"/>
    <property type="project" value="InterPro"/>
</dbReference>
<dbReference type="CDD" id="cd06093">
    <property type="entry name" value="PX_domain"/>
    <property type="match status" value="1"/>
</dbReference>
<dbReference type="Gene3D" id="3.30.1520.10">
    <property type="entry name" value="Phox-like domain"/>
    <property type="match status" value="1"/>
</dbReference>
<keyword evidence="2" id="KW-0175">Coiled coil</keyword>
<feature type="compositionally biased region" description="Polar residues" evidence="3">
    <location>
        <begin position="145"/>
        <end position="164"/>
    </location>
</feature>
<evidence type="ECO:0000256" key="1">
    <source>
        <dbReference type="ARBA" id="ARBA00022468"/>
    </source>
</evidence>
<name>A0A367J108_RHIST</name>
<feature type="domain" description="Rho-GAP" evidence="6">
    <location>
        <begin position="591"/>
        <end position="697"/>
    </location>
</feature>
<dbReference type="CDD" id="cd13277">
    <property type="entry name" value="PH_Bem3"/>
    <property type="match status" value="1"/>
</dbReference>
<dbReference type="Gene3D" id="2.30.29.30">
    <property type="entry name" value="Pleckstrin-homology domain (PH domain)/Phosphotyrosine-binding domain (PTB)"/>
    <property type="match status" value="1"/>
</dbReference>
<dbReference type="InterPro" id="IPR008936">
    <property type="entry name" value="Rho_GTPase_activation_prot"/>
</dbReference>
<evidence type="ECO:0000256" key="2">
    <source>
        <dbReference type="SAM" id="Coils"/>
    </source>
</evidence>
<evidence type="ECO:0000313" key="7">
    <source>
        <dbReference type="EMBL" id="RCH83615.1"/>
    </source>
</evidence>
<feature type="region of interest" description="Disordered" evidence="3">
    <location>
        <begin position="417"/>
        <end position="510"/>
    </location>
</feature>
<feature type="compositionally biased region" description="Low complexity" evidence="3">
    <location>
        <begin position="112"/>
        <end position="125"/>
    </location>
</feature>
<dbReference type="SUPFAM" id="SSF64268">
    <property type="entry name" value="PX domain"/>
    <property type="match status" value="1"/>
</dbReference>
<dbReference type="PANTHER" id="PTHR23176:SF129">
    <property type="entry name" value="RHO GTPASE ACTIVATING PROTEIN AT 16F, ISOFORM E-RELATED"/>
    <property type="match status" value="1"/>
</dbReference>
<dbReference type="Gene3D" id="1.10.555.10">
    <property type="entry name" value="Rho GTPase activation protein"/>
    <property type="match status" value="1"/>
</dbReference>
<evidence type="ECO:0000259" key="5">
    <source>
        <dbReference type="PROSITE" id="PS50195"/>
    </source>
</evidence>
<dbReference type="Pfam" id="PF00787">
    <property type="entry name" value="PX"/>
    <property type="match status" value="1"/>
</dbReference>
<feature type="region of interest" description="Disordered" evidence="3">
    <location>
        <begin position="537"/>
        <end position="581"/>
    </location>
</feature>
<dbReference type="SUPFAM" id="SSF50729">
    <property type="entry name" value="PH domain-like"/>
    <property type="match status" value="1"/>
</dbReference>
<dbReference type="OrthoDB" id="185175at2759"/>
<dbReference type="SUPFAM" id="SSF48350">
    <property type="entry name" value="GTPase activation domain, GAP"/>
    <property type="match status" value="1"/>
</dbReference>
<feature type="domain" description="PX" evidence="5">
    <location>
        <begin position="178"/>
        <end position="298"/>
    </location>
</feature>
<keyword evidence="1" id="KW-0343">GTPase activation</keyword>
<dbReference type="PROSITE" id="PS50238">
    <property type="entry name" value="RHOGAP"/>
    <property type="match status" value="1"/>
</dbReference>
<feature type="domain" description="PH" evidence="4">
    <location>
        <begin position="304"/>
        <end position="414"/>
    </location>
</feature>
<dbReference type="Pfam" id="PF00620">
    <property type="entry name" value="RhoGAP"/>
    <property type="match status" value="1"/>
</dbReference>
<dbReference type="AlphaFoldDB" id="A0A367J108"/>
<dbReference type="InterPro" id="IPR036871">
    <property type="entry name" value="PX_dom_sf"/>
</dbReference>
<dbReference type="InterPro" id="IPR050729">
    <property type="entry name" value="Rho-GAP"/>
</dbReference>
<feature type="compositionally biased region" description="Low complexity" evidence="3">
    <location>
        <begin position="451"/>
        <end position="460"/>
    </location>
</feature>
<dbReference type="GO" id="GO:0005737">
    <property type="term" value="C:cytoplasm"/>
    <property type="evidence" value="ECO:0007669"/>
    <property type="project" value="TreeGrafter"/>
</dbReference>
<proteinExistence type="predicted"/>
<accession>A0A367J108</accession>
<evidence type="ECO:0000256" key="3">
    <source>
        <dbReference type="SAM" id="MobiDB-lite"/>
    </source>
</evidence>
<feature type="coiled-coil region" evidence="2">
    <location>
        <begin position="25"/>
        <end position="59"/>
    </location>
</feature>
<feature type="compositionally biased region" description="Polar residues" evidence="3">
    <location>
        <begin position="552"/>
        <end position="563"/>
    </location>
</feature>
<evidence type="ECO:0000313" key="8">
    <source>
        <dbReference type="Proteomes" id="UP000253551"/>
    </source>
</evidence>
<dbReference type="SMART" id="SM00324">
    <property type="entry name" value="RhoGAP"/>
    <property type="match status" value="1"/>
</dbReference>
<dbReference type="InterPro" id="IPR001683">
    <property type="entry name" value="PX_dom"/>
</dbReference>
<dbReference type="SMART" id="SM00312">
    <property type="entry name" value="PX"/>
    <property type="match status" value="1"/>
</dbReference>
<comment type="caution">
    <text evidence="7">The sequence shown here is derived from an EMBL/GenBank/DDBJ whole genome shotgun (WGS) entry which is preliminary data.</text>
</comment>
<dbReference type="InterPro" id="IPR011993">
    <property type="entry name" value="PH-like_dom_sf"/>
</dbReference>
<dbReference type="EMBL" id="PJQM01004689">
    <property type="protein sequence ID" value="RCH83615.1"/>
    <property type="molecule type" value="Genomic_DNA"/>
</dbReference>
<reference evidence="7 8" key="1">
    <citation type="journal article" date="2018" name="G3 (Bethesda)">
        <title>Phylogenetic and Phylogenomic Definition of Rhizopus Species.</title>
        <authorList>
            <person name="Gryganskyi A.P."/>
            <person name="Golan J."/>
            <person name="Dolatabadi S."/>
            <person name="Mondo S."/>
            <person name="Robb S."/>
            <person name="Idnurm A."/>
            <person name="Muszewska A."/>
            <person name="Steczkiewicz K."/>
            <person name="Masonjones S."/>
            <person name="Liao H.L."/>
            <person name="Gajdeczka M.T."/>
            <person name="Anike F."/>
            <person name="Vuek A."/>
            <person name="Anishchenko I.M."/>
            <person name="Voigt K."/>
            <person name="de Hoog G.S."/>
            <person name="Smith M.E."/>
            <person name="Heitman J."/>
            <person name="Vilgalys R."/>
            <person name="Stajich J.E."/>
        </authorList>
    </citation>
    <scope>NUCLEOTIDE SEQUENCE [LARGE SCALE GENOMIC DNA]</scope>
    <source>
        <strain evidence="7 8">LSU 92-RS-03</strain>
    </source>
</reference>
<dbReference type="SMART" id="SM00233">
    <property type="entry name" value="PH"/>
    <property type="match status" value="1"/>
</dbReference>
<sequence>MSSIQLGEDEITHLRSQNDQLWKIIEKQRVMIQTLQKENARLSADRDGLTDKLESLERENGCKQRVTSLLISPQTLEEMAETQELTPNETPTSPMPPPRSPYRPLKPENDLDSPILTPSKSSSSSVDKRQSSTVRGRSKRESAIYSRSLSQHSTKNKNASSPNLTYHEKSQDRLNMTNIQLKLVGSTIKSNDKGKEVIAFIISIGSPHQDEFEEKWRVEKLYSDFLTLDSKLKTQLTNRSLNAKMGKLPDKALFSNNAPNKVDQRKIALEQYLQHIISLPLEDASDLCEFLSTDIVEAVNYKSFGQKEGYLTKRGKNFGGWKTRYFVMNDNVLEYYESKEGTQLGSIRLTNAQIGRQISSSTPTTEEYNNIYRHAFLIVEQRKASSSNYARHILCANSDDDRDEWVQALLENIQKTTNDSKKKSSVETSRKLSKEGKNEKPLDSRRPPTPLSSESSESLLMDARMSLDQATPKKRPPLTRRSSMCALDRPKQYEPKDELQRAASPNIMMGRQEDVNAAAEQEKKTRNKANRMTFWGKKMFSGNNEQPKPLTTGEQQDSKTNPSGFRGFLTRSSNEQTTKVENKPAKQVFGVSLEEAVLISRINEGYELPAIVYRCIEFLDAMNAVQEEGLYRLSGSNATMKALRERFDQEGDVDLLASRDEYDVHVVAGLLKLWLRELPTSVLTRDLRVDFLHVIGN</sequence>
<dbReference type="InterPro" id="IPR001849">
    <property type="entry name" value="PH_domain"/>
</dbReference>
<dbReference type="PROSITE" id="PS50003">
    <property type="entry name" value="PH_DOMAIN"/>
    <property type="match status" value="1"/>
</dbReference>
<gene>
    <name evidence="7" type="ORF">CU098_000659</name>
</gene>
<feature type="region of interest" description="Disordered" evidence="3">
    <location>
        <begin position="80"/>
        <end position="169"/>
    </location>
</feature>
<dbReference type="GO" id="GO:0005096">
    <property type="term" value="F:GTPase activator activity"/>
    <property type="evidence" value="ECO:0007669"/>
    <property type="project" value="UniProtKB-KW"/>
</dbReference>
<evidence type="ECO:0000259" key="6">
    <source>
        <dbReference type="PROSITE" id="PS50238"/>
    </source>
</evidence>
<feature type="compositionally biased region" description="Basic and acidic residues" evidence="3">
    <location>
        <begin position="488"/>
        <end position="500"/>
    </location>
</feature>
<organism evidence="7 8">
    <name type="scientific">Rhizopus stolonifer</name>
    <name type="common">Rhizopus nigricans</name>
    <dbReference type="NCBI Taxonomy" id="4846"/>
    <lineage>
        <taxon>Eukaryota</taxon>
        <taxon>Fungi</taxon>
        <taxon>Fungi incertae sedis</taxon>
        <taxon>Mucoromycota</taxon>
        <taxon>Mucoromycotina</taxon>
        <taxon>Mucoromycetes</taxon>
        <taxon>Mucorales</taxon>
        <taxon>Mucorineae</taxon>
        <taxon>Rhizopodaceae</taxon>
        <taxon>Rhizopus</taxon>
    </lineage>
</organism>